<gene>
    <name evidence="3" type="ORF">A3F83_08490</name>
</gene>
<evidence type="ECO:0000256" key="2">
    <source>
        <dbReference type="SAM" id="Phobius"/>
    </source>
</evidence>
<feature type="transmembrane region" description="Helical" evidence="2">
    <location>
        <begin position="6"/>
        <end position="25"/>
    </location>
</feature>
<keyword evidence="2" id="KW-1133">Transmembrane helix</keyword>
<protein>
    <submittedName>
        <fullName evidence="3">Uncharacterized protein</fullName>
    </submittedName>
</protein>
<feature type="region of interest" description="Disordered" evidence="1">
    <location>
        <begin position="33"/>
        <end position="77"/>
    </location>
</feature>
<accession>A0A1F5YYK2</accession>
<comment type="caution">
    <text evidence="3">The sequence shown here is derived from an EMBL/GenBank/DDBJ whole genome shotgun (WGS) entry which is preliminary data.</text>
</comment>
<organism evidence="3 4">
    <name type="scientific">Candidatus Glassbacteria bacterium RIFCSPLOWO2_12_FULL_58_11</name>
    <dbReference type="NCBI Taxonomy" id="1817867"/>
    <lineage>
        <taxon>Bacteria</taxon>
        <taxon>Candidatus Glassiibacteriota</taxon>
    </lineage>
</organism>
<evidence type="ECO:0000313" key="4">
    <source>
        <dbReference type="Proteomes" id="UP000179129"/>
    </source>
</evidence>
<feature type="compositionally biased region" description="Basic and acidic residues" evidence="1">
    <location>
        <begin position="43"/>
        <end position="60"/>
    </location>
</feature>
<proteinExistence type="predicted"/>
<evidence type="ECO:0000256" key="1">
    <source>
        <dbReference type="SAM" id="MobiDB-lite"/>
    </source>
</evidence>
<reference evidence="3 4" key="1">
    <citation type="journal article" date="2016" name="Nat. Commun.">
        <title>Thousands of microbial genomes shed light on interconnected biogeochemical processes in an aquifer system.</title>
        <authorList>
            <person name="Anantharaman K."/>
            <person name="Brown C.T."/>
            <person name="Hug L.A."/>
            <person name="Sharon I."/>
            <person name="Castelle C.J."/>
            <person name="Probst A.J."/>
            <person name="Thomas B.C."/>
            <person name="Singh A."/>
            <person name="Wilkins M.J."/>
            <person name="Karaoz U."/>
            <person name="Brodie E.L."/>
            <person name="Williams K.H."/>
            <person name="Hubbard S.S."/>
            <person name="Banfield J.F."/>
        </authorList>
    </citation>
    <scope>NUCLEOTIDE SEQUENCE [LARGE SCALE GENOMIC DNA]</scope>
</reference>
<keyword evidence="2" id="KW-0472">Membrane</keyword>
<keyword evidence="2" id="KW-0812">Transmembrane</keyword>
<evidence type="ECO:0000313" key="3">
    <source>
        <dbReference type="EMBL" id="OGG05173.1"/>
    </source>
</evidence>
<dbReference type="Proteomes" id="UP000179129">
    <property type="component" value="Unassembled WGS sequence"/>
</dbReference>
<name>A0A1F5YYK2_9BACT</name>
<dbReference type="EMBL" id="MFIX01000083">
    <property type="protein sequence ID" value="OGG05173.1"/>
    <property type="molecule type" value="Genomic_DNA"/>
</dbReference>
<dbReference type="AlphaFoldDB" id="A0A1F5YYK2"/>
<sequence length="77" mass="9011">MTWIFTKIALVGIAALLYWLIFSTMRKTRGTGSRAAQFKVGGKKPEVEGRQPESREDRQKRLQVSLRDGPRFKRRFR</sequence>